<protein>
    <recommendedName>
        <fullName evidence="8">Fibronectin type-III domain-containing protein</fullName>
    </recommendedName>
</protein>
<evidence type="ECO:0000313" key="9">
    <source>
        <dbReference type="Ensembl" id="ENSELUP00000007377.2"/>
    </source>
</evidence>
<keyword evidence="2" id="KW-0677">Repeat</keyword>
<dbReference type="GO" id="GO:0004896">
    <property type="term" value="F:cytokine receptor activity"/>
    <property type="evidence" value="ECO:0007669"/>
    <property type="project" value="TreeGrafter"/>
</dbReference>
<dbReference type="Proteomes" id="UP000265140">
    <property type="component" value="Chromosome 14"/>
</dbReference>
<evidence type="ECO:0000259" key="8">
    <source>
        <dbReference type="PROSITE" id="PS50853"/>
    </source>
</evidence>
<dbReference type="InterPro" id="IPR036116">
    <property type="entry name" value="FN3_sf"/>
</dbReference>
<name>A0A3P8XSC6_ESOLU</name>
<dbReference type="InterPro" id="IPR003961">
    <property type="entry name" value="FN3_dom"/>
</dbReference>
<dbReference type="GO" id="GO:0019955">
    <property type="term" value="F:cytokine binding"/>
    <property type="evidence" value="ECO:0007669"/>
    <property type="project" value="TreeGrafter"/>
</dbReference>
<dbReference type="GO" id="GO:0009897">
    <property type="term" value="C:external side of plasma membrane"/>
    <property type="evidence" value="ECO:0007669"/>
    <property type="project" value="TreeGrafter"/>
</dbReference>
<feature type="compositionally biased region" description="Low complexity" evidence="6">
    <location>
        <begin position="607"/>
        <end position="619"/>
    </location>
</feature>
<keyword evidence="7" id="KW-0812">Transmembrane</keyword>
<accession>A0A3P8XSC6</accession>
<dbReference type="Gene3D" id="2.60.40.10">
    <property type="entry name" value="Immunoglobulins"/>
    <property type="match status" value="3"/>
</dbReference>
<keyword evidence="10" id="KW-1185">Reference proteome</keyword>
<dbReference type="SMART" id="SM00060">
    <property type="entry name" value="FN3"/>
    <property type="match status" value="2"/>
</dbReference>
<dbReference type="Bgee" id="ENSELUG00000008182">
    <property type="expression patterns" value="Expressed in liver and 13 other cell types or tissues"/>
</dbReference>
<feature type="region of interest" description="Disordered" evidence="6">
    <location>
        <begin position="724"/>
        <end position="744"/>
    </location>
</feature>
<keyword evidence="7" id="KW-0472">Membrane</keyword>
<evidence type="ECO:0000256" key="2">
    <source>
        <dbReference type="ARBA" id="ARBA00022737"/>
    </source>
</evidence>
<dbReference type="PANTHER" id="PTHR23036:SF151">
    <property type="entry name" value="FIBRONECTIN TYPE-III DOMAIN-CONTAINING PROTEIN"/>
    <property type="match status" value="1"/>
</dbReference>
<evidence type="ECO:0000256" key="6">
    <source>
        <dbReference type="SAM" id="MobiDB-lite"/>
    </source>
</evidence>
<evidence type="ECO:0000313" key="10">
    <source>
        <dbReference type="Proteomes" id="UP000265140"/>
    </source>
</evidence>
<keyword evidence="5" id="KW-0325">Glycoprotein</keyword>
<reference evidence="9" key="4">
    <citation type="submission" date="2025-09" db="UniProtKB">
        <authorList>
            <consortium name="Ensembl"/>
        </authorList>
    </citation>
    <scope>IDENTIFICATION</scope>
</reference>
<dbReference type="SUPFAM" id="SSF49265">
    <property type="entry name" value="Fibronectin type III"/>
    <property type="match status" value="3"/>
</dbReference>
<reference evidence="9" key="3">
    <citation type="submission" date="2025-08" db="UniProtKB">
        <authorList>
            <consortium name="Ensembl"/>
        </authorList>
    </citation>
    <scope>IDENTIFICATION</scope>
</reference>
<evidence type="ECO:0000256" key="5">
    <source>
        <dbReference type="ARBA" id="ARBA00023180"/>
    </source>
</evidence>
<reference evidence="10" key="1">
    <citation type="journal article" date="2014" name="PLoS ONE">
        <title>The genome and linkage map of the northern pike (Esox lucius): conserved synteny revealed between the salmonid sister group and the Neoteleostei.</title>
        <authorList>
            <person name="Rondeau E.B."/>
            <person name="Minkley D.R."/>
            <person name="Leong J.S."/>
            <person name="Messmer A.M."/>
            <person name="Jantzen J.R."/>
            <person name="von Schalburg K.R."/>
            <person name="Lemon C."/>
            <person name="Bird N.H."/>
            <person name="Koop B.F."/>
        </authorList>
    </citation>
    <scope>NUCLEOTIDE SEQUENCE</scope>
</reference>
<organism evidence="9 10">
    <name type="scientific">Esox lucius</name>
    <name type="common">Northern pike</name>
    <dbReference type="NCBI Taxonomy" id="8010"/>
    <lineage>
        <taxon>Eukaryota</taxon>
        <taxon>Metazoa</taxon>
        <taxon>Chordata</taxon>
        <taxon>Craniata</taxon>
        <taxon>Vertebrata</taxon>
        <taxon>Euteleostomi</taxon>
        <taxon>Actinopterygii</taxon>
        <taxon>Neopterygii</taxon>
        <taxon>Teleostei</taxon>
        <taxon>Protacanthopterygii</taxon>
        <taxon>Esociformes</taxon>
        <taxon>Esocidae</taxon>
        <taxon>Esox</taxon>
    </lineage>
</organism>
<keyword evidence="3" id="KW-1015">Disulfide bond</keyword>
<dbReference type="AlphaFoldDB" id="A0A3P8XSC6"/>
<dbReference type="Ensembl" id="ENSELUT00000007352.3">
    <property type="protein sequence ID" value="ENSELUP00000007377.2"/>
    <property type="gene ID" value="ENSELUG00000008182.3"/>
</dbReference>
<dbReference type="Pfam" id="PF00041">
    <property type="entry name" value="fn3"/>
    <property type="match status" value="1"/>
</dbReference>
<feature type="domain" description="Fibronectin type-III" evidence="8">
    <location>
        <begin position="102"/>
        <end position="195"/>
    </location>
</feature>
<feature type="domain" description="Fibronectin type-III" evidence="8">
    <location>
        <begin position="393"/>
        <end position="492"/>
    </location>
</feature>
<evidence type="ECO:0000256" key="3">
    <source>
        <dbReference type="ARBA" id="ARBA00023157"/>
    </source>
</evidence>
<dbReference type="GO" id="GO:0043235">
    <property type="term" value="C:receptor complex"/>
    <property type="evidence" value="ECO:0007669"/>
    <property type="project" value="TreeGrafter"/>
</dbReference>
<keyword evidence="4" id="KW-0675">Receptor</keyword>
<evidence type="ECO:0000256" key="1">
    <source>
        <dbReference type="ARBA" id="ARBA00022729"/>
    </source>
</evidence>
<proteinExistence type="predicted"/>
<feature type="region of interest" description="Disordered" evidence="6">
    <location>
        <begin position="600"/>
        <end position="623"/>
    </location>
</feature>
<feature type="transmembrane region" description="Helical" evidence="7">
    <location>
        <begin position="493"/>
        <end position="517"/>
    </location>
</feature>
<dbReference type="CDD" id="cd00063">
    <property type="entry name" value="FN3"/>
    <property type="match status" value="3"/>
</dbReference>
<dbReference type="GeneTree" id="ENSGT00940000167247"/>
<reference evidence="9" key="2">
    <citation type="submission" date="2020-02" db="EMBL/GenBank/DDBJ databases">
        <title>Esox lucius (northern pike) genome, fEsoLuc1, primary haplotype.</title>
        <authorList>
            <person name="Myers G."/>
            <person name="Karagic N."/>
            <person name="Meyer A."/>
            <person name="Pippel M."/>
            <person name="Reichard M."/>
            <person name="Winkler S."/>
            <person name="Tracey A."/>
            <person name="Sims Y."/>
            <person name="Howe K."/>
            <person name="Rhie A."/>
            <person name="Formenti G."/>
            <person name="Durbin R."/>
            <person name="Fedrigo O."/>
            <person name="Jarvis E.D."/>
        </authorList>
    </citation>
    <scope>NUCLEOTIDE SEQUENCE [LARGE SCALE GENOMIC DNA]</scope>
</reference>
<evidence type="ECO:0000256" key="4">
    <source>
        <dbReference type="ARBA" id="ARBA00023170"/>
    </source>
</evidence>
<dbReference type="InterPro" id="IPR013783">
    <property type="entry name" value="Ig-like_fold"/>
</dbReference>
<evidence type="ECO:0000256" key="7">
    <source>
        <dbReference type="SAM" id="Phobius"/>
    </source>
</evidence>
<sequence>MMWRQEKGELDCFGKRINPSIKWKCVWTNGKLTVNKMYRYTLVIEQKKYCQIYPNISGTSMDLRIVNERYNITARLFDESYPHSCKETVFRGFPPELVRCGPPLSVKFNRHSRQLDVLPSWGMEKRYIQSYTVRYKELKGPSWAEPTVYSQDINKLTVRNLSSSMTYEVQLRVLENQRCTQVPWSKSFLVQPELTDVPVINMVKDIPKRKGKRLVTIKWKFAASELSEGYRVTVKKSGGETTETFNTSHPLLTLILSHSAYQFEIIAISKVGTSPAAQRTIPPFYDKGLYGKLKVTFNGNTSFNVSWVDDLIKTYSCFAVEWWGNKEKAAHKSFYEDEKKYKVILLDVPLQQYTRYTFTLHTRPYKDVCNLKSINKSESTYGSIQAYFKEGIPISAPGNISSNVTQSSMVLEWIAVPEEDTRGFLLGYILYYRENPQDGTETETNITIDAGSTSYELVDLKSSTVYKVQLSAFTGAGMGVRSSAAYFETKPKAYFTANGVIAGVVAGVPILLLLVHLSSMLFKRAKKLLWPSIPNPDNSNAIQKLDGVCELKLLDPNNSQTLEEEEGGSKSLCIIDRNEEISSISNIYSNSDICLQLNTDQMGAQGPSTSTTDSPKPSSVDLQTDTATACKAAGPTSDMDARTSTDMTQTAMAPNSTVAHKCPPLAFLSDYTTMELFQQTMPQGISATCSSLTQGPSSQSTDTDSTLTPLELHYICPSLSQTAIQPSHGSASETQNTEECYTVL</sequence>
<keyword evidence="1" id="KW-0732">Signal</keyword>
<keyword evidence="7" id="KW-1133">Transmembrane helix</keyword>
<dbReference type="InterPro" id="IPR050379">
    <property type="entry name" value="Type-I_Cytokine_Rcpt"/>
</dbReference>
<dbReference type="FunFam" id="2.60.40.10:FF:000028">
    <property type="entry name" value="Neuronal cell adhesion molecule"/>
    <property type="match status" value="1"/>
</dbReference>
<dbReference type="PROSITE" id="PS50853">
    <property type="entry name" value="FN3"/>
    <property type="match status" value="2"/>
</dbReference>
<dbReference type="PANTHER" id="PTHR23036">
    <property type="entry name" value="CYTOKINE RECEPTOR"/>
    <property type="match status" value="1"/>
</dbReference>